<dbReference type="RefSeq" id="WP_127694958.1">
    <property type="nucleotide sequence ID" value="NZ_SACQ01000007.1"/>
</dbReference>
<dbReference type="AlphaFoldDB" id="A0A437Q5A5"/>
<evidence type="ECO:0000313" key="1">
    <source>
        <dbReference type="EMBL" id="RVU29674.1"/>
    </source>
</evidence>
<dbReference type="Proteomes" id="UP000282818">
    <property type="component" value="Unassembled WGS sequence"/>
</dbReference>
<organism evidence="1 2">
    <name type="scientific">Neptunomonas marina</name>
    <dbReference type="NCBI Taxonomy" id="1815562"/>
    <lineage>
        <taxon>Bacteria</taxon>
        <taxon>Pseudomonadati</taxon>
        <taxon>Pseudomonadota</taxon>
        <taxon>Gammaproteobacteria</taxon>
        <taxon>Oceanospirillales</taxon>
        <taxon>Oceanospirillaceae</taxon>
        <taxon>Neptunomonas</taxon>
    </lineage>
</organism>
<keyword evidence="2" id="KW-1185">Reference proteome</keyword>
<dbReference type="Gene3D" id="3.30.700.10">
    <property type="entry name" value="Glycoprotein, Type 4 Pilin"/>
    <property type="match status" value="1"/>
</dbReference>
<name>A0A437Q5A5_9GAMM</name>
<dbReference type="Pfam" id="PF07963">
    <property type="entry name" value="N_methyl"/>
    <property type="match status" value="1"/>
</dbReference>
<dbReference type="EMBL" id="SACQ01000007">
    <property type="protein sequence ID" value="RVU29674.1"/>
    <property type="molecule type" value="Genomic_DNA"/>
</dbReference>
<dbReference type="SUPFAM" id="SSF54523">
    <property type="entry name" value="Pili subunits"/>
    <property type="match status" value="1"/>
</dbReference>
<dbReference type="InterPro" id="IPR045584">
    <property type="entry name" value="Pilin-like"/>
</dbReference>
<reference evidence="1 2" key="1">
    <citation type="submission" date="2019-01" db="EMBL/GenBank/DDBJ databases">
        <authorList>
            <person name="Chen W.-M."/>
        </authorList>
    </citation>
    <scope>NUCLEOTIDE SEQUENCE [LARGE SCALE GENOMIC DNA]</scope>
    <source>
        <strain evidence="1 2">HPM-16</strain>
    </source>
</reference>
<evidence type="ECO:0000313" key="2">
    <source>
        <dbReference type="Proteomes" id="UP000282818"/>
    </source>
</evidence>
<proteinExistence type="predicted"/>
<accession>A0A437Q5A5</accession>
<comment type="caution">
    <text evidence="1">The sequence shown here is derived from an EMBL/GenBank/DDBJ whole genome shotgun (WGS) entry which is preliminary data.</text>
</comment>
<dbReference type="NCBIfam" id="TIGR02532">
    <property type="entry name" value="IV_pilin_GFxxxE"/>
    <property type="match status" value="1"/>
</dbReference>
<gene>
    <name evidence="1" type="ORF">EOE65_14045</name>
</gene>
<protein>
    <submittedName>
        <fullName evidence="1">Type II secretion system protein</fullName>
    </submittedName>
</protein>
<dbReference type="InterPro" id="IPR012902">
    <property type="entry name" value="N_methyl_site"/>
</dbReference>
<sequence length="168" mass="18291">MHKLRRHVAGFTMIELVTVLALLGILSAVAFSRLGNVGSYESSLFSNQLLAYLRLVQRTAVAHQQSDTLFTLTRAADDAWQVELRFGAPQQTLRYGIESDITFNYAMAGINGQLDTGDTLTLRYNDEGDLARLESPAAADITRSLALTVSGRALCISPTGFAYANTCL</sequence>